<accession>A0ABR3YQ43</accession>
<feature type="transmembrane region" description="Helical" evidence="3">
    <location>
        <begin position="33"/>
        <end position="54"/>
    </location>
</feature>
<evidence type="ECO:0000313" key="5">
    <source>
        <dbReference type="EMBL" id="KAL1890431.1"/>
    </source>
</evidence>
<keyword evidence="3" id="KW-0812">Transmembrane</keyword>
<proteinExistence type="inferred from homology"/>
<keyword evidence="3" id="KW-1133">Transmembrane helix</keyword>
<dbReference type="EMBL" id="JAWCUI010000062">
    <property type="protein sequence ID" value="KAL1890431.1"/>
    <property type="molecule type" value="Genomic_DNA"/>
</dbReference>
<dbReference type="Proteomes" id="UP001583186">
    <property type="component" value="Unassembled WGS sequence"/>
</dbReference>
<keyword evidence="6" id="KW-1185">Reference proteome</keyword>
<protein>
    <recommendedName>
        <fullName evidence="4">Glycosyl transferase CAP10 domain-containing protein</fullName>
    </recommendedName>
</protein>
<gene>
    <name evidence="5" type="ORF">Sste5346_008258</name>
</gene>
<sequence length="594" mass="68663">MPSFFNIPLPGVAFPVNLRPDWRQKLRGYLWWARYYTLPVTVWLTIVYAIMLAVQPEFLPIPLRIGDPDKHFTVKTPHPITSLIEKHEAQWEQIMSHGQKSVHEAAEAYRERRGHHPPPHFDEWAKAALKENSVIVESFFDRIYHDLKPLWSISATNITFTTISQPNVIRIRGGKVAHFTNGTGNTKWVKTYADFIGEFSDKLPDMDIPINVMDTPRLTVSKTDIDDCYSYQSEQMNLDLSLDDAVTVYSRLDTNLTVKPHEIMFTYNHDWHTDGLAADPAAYWLMYRQTCLSKSYDGGPPPHEVELSMESSIRGSFPNHTSPAFSSGGYISNVTLARDPCAQLHIRALHGIFLKTTGFSTSTSLTPIFSGSKLPGNNDILLPSAIYLSQKEPAFVNKFKDLPWDERADGLYWRGKAPAGDVVEDGNWWRFQRYRFVQMADGDRARAYYNDGRADDVNLHRFSVDLDTGMHSSRWPHLLRSKTMPIKATIFVEWHDARLQPWVHYVPMDNTFMDIYGILDYFTVPWSGKHKTYEKAGKKIAKAGTEWAKKWLRREDMKLYTWRLLLEFARLHHDNRSKMAYVDDLIDKNKRDLE</sequence>
<evidence type="ECO:0000256" key="3">
    <source>
        <dbReference type="SAM" id="Phobius"/>
    </source>
</evidence>
<evidence type="ECO:0000313" key="6">
    <source>
        <dbReference type="Proteomes" id="UP001583186"/>
    </source>
</evidence>
<evidence type="ECO:0000259" key="4">
    <source>
        <dbReference type="SMART" id="SM00672"/>
    </source>
</evidence>
<reference evidence="5 6" key="1">
    <citation type="journal article" date="2024" name="IMA Fungus">
        <title>IMA Genome - F19 : A genome assembly and annotation guide to empower mycologists, including annotated draft genome sequences of Ceratocystis pirilliformis, Diaporthe australafricana, Fusarium ophioides, Paecilomyces lecythidis, and Sporothrix stenoceras.</title>
        <authorList>
            <person name="Aylward J."/>
            <person name="Wilson A.M."/>
            <person name="Visagie C.M."/>
            <person name="Spraker J."/>
            <person name="Barnes I."/>
            <person name="Buitendag C."/>
            <person name="Ceriani C."/>
            <person name="Del Mar Angel L."/>
            <person name="du Plessis D."/>
            <person name="Fuchs T."/>
            <person name="Gasser K."/>
            <person name="Kramer D."/>
            <person name="Li W."/>
            <person name="Munsamy K."/>
            <person name="Piso A."/>
            <person name="Price J.L."/>
            <person name="Sonnekus B."/>
            <person name="Thomas C."/>
            <person name="van der Nest A."/>
            <person name="van Dijk A."/>
            <person name="van Heerden A."/>
            <person name="van Vuuren N."/>
            <person name="Yilmaz N."/>
            <person name="Duong T.A."/>
            <person name="van der Merwe N.A."/>
            <person name="Wingfield M.J."/>
            <person name="Wingfield B.D."/>
        </authorList>
    </citation>
    <scope>NUCLEOTIDE SEQUENCE [LARGE SCALE GENOMIC DNA]</scope>
    <source>
        <strain evidence="5 6">CMW 5346</strain>
    </source>
</reference>
<evidence type="ECO:0000256" key="2">
    <source>
        <dbReference type="ARBA" id="ARBA00022679"/>
    </source>
</evidence>
<comment type="caution">
    <text evidence="5">The sequence shown here is derived from an EMBL/GenBank/DDBJ whole genome shotgun (WGS) entry which is preliminary data.</text>
</comment>
<keyword evidence="3" id="KW-0472">Membrane</keyword>
<organism evidence="5 6">
    <name type="scientific">Sporothrix stenoceras</name>
    <dbReference type="NCBI Taxonomy" id="5173"/>
    <lineage>
        <taxon>Eukaryota</taxon>
        <taxon>Fungi</taxon>
        <taxon>Dikarya</taxon>
        <taxon>Ascomycota</taxon>
        <taxon>Pezizomycotina</taxon>
        <taxon>Sordariomycetes</taxon>
        <taxon>Sordariomycetidae</taxon>
        <taxon>Ophiostomatales</taxon>
        <taxon>Ophiostomataceae</taxon>
        <taxon>Sporothrix</taxon>
    </lineage>
</organism>
<dbReference type="InterPro" id="IPR051091">
    <property type="entry name" value="O-Glucosyltr/Glycosyltrsf_90"/>
</dbReference>
<dbReference type="Pfam" id="PF05686">
    <property type="entry name" value="Glyco_transf_90"/>
    <property type="match status" value="1"/>
</dbReference>
<dbReference type="PANTHER" id="PTHR12203">
    <property type="entry name" value="KDEL LYS-ASP-GLU-LEU CONTAINING - RELATED"/>
    <property type="match status" value="1"/>
</dbReference>
<dbReference type="InterPro" id="IPR006598">
    <property type="entry name" value="CAP10"/>
</dbReference>
<dbReference type="PANTHER" id="PTHR12203:SF35">
    <property type="entry name" value="PROTEIN O-GLUCOSYLTRANSFERASE 1"/>
    <property type="match status" value="1"/>
</dbReference>
<evidence type="ECO:0000256" key="1">
    <source>
        <dbReference type="ARBA" id="ARBA00010118"/>
    </source>
</evidence>
<feature type="domain" description="Glycosyl transferase CAP10" evidence="4">
    <location>
        <begin position="346"/>
        <end position="578"/>
    </location>
</feature>
<keyword evidence="2" id="KW-0808">Transferase</keyword>
<comment type="similarity">
    <text evidence="1">Belongs to the glycosyltransferase 90 family.</text>
</comment>
<name>A0ABR3YQ43_9PEZI</name>
<dbReference type="SMART" id="SM00672">
    <property type="entry name" value="CAP10"/>
    <property type="match status" value="1"/>
</dbReference>